<dbReference type="InterPro" id="IPR027417">
    <property type="entry name" value="P-loop_NTPase"/>
</dbReference>
<dbReference type="FunFam" id="3.40.50.300:FF:000032">
    <property type="entry name" value="Export ABC transporter ATP-binding protein"/>
    <property type="match status" value="1"/>
</dbReference>
<feature type="domain" description="ABC transporter" evidence="5">
    <location>
        <begin position="4"/>
        <end position="233"/>
    </location>
</feature>
<keyword evidence="4 6" id="KW-0067">ATP-binding</keyword>
<dbReference type="Pfam" id="PF00005">
    <property type="entry name" value="ABC_tran"/>
    <property type="match status" value="1"/>
</dbReference>
<evidence type="ECO:0000256" key="2">
    <source>
        <dbReference type="ARBA" id="ARBA00022448"/>
    </source>
</evidence>
<dbReference type="InterPro" id="IPR017911">
    <property type="entry name" value="MacB-like_ATP-bd"/>
</dbReference>
<dbReference type="InterPro" id="IPR003439">
    <property type="entry name" value="ABC_transporter-like_ATP-bd"/>
</dbReference>
<dbReference type="Proteomes" id="UP000526307">
    <property type="component" value="Unassembled WGS sequence"/>
</dbReference>
<dbReference type="GO" id="GO:0016887">
    <property type="term" value="F:ATP hydrolysis activity"/>
    <property type="evidence" value="ECO:0007669"/>
    <property type="project" value="InterPro"/>
</dbReference>
<organism evidence="6 7">
    <name type="scientific">Mogibacterium timidum</name>
    <dbReference type="NCBI Taxonomy" id="35519"/>
    <lineage>
        <taxon>Bacteria</taxon>
        <taxon>Bacillati</taxon>
        <taxon>Bacillota</taxon>
        <taxon>Clostridia</taxon>
        <taxon>Peptostreptococcales</taxon>
        <taxon>Anaerovoracaceae</taxon>
        <taxon>Mogibacterium</taxon>
    </lineage>
</organism>
<reference evidence="6 7" key="1">
    <citation type="submission" date="2020-06" db="EMBL/GenBank/DDBJ databases">
        <title>Mogibacterium timidum strain W9173 genomic sequence.</title>
        <authorList>
            <person name="Wade W.G."/>
            <person name="Johnston C.D."/>
            <person name="Chen T."/>
            <person name="Dewhirst F.E."/>
        </authorList>
    </citation>
    <scope>NUCLEOTIDE SEQUENCE [LARGE SCALE GENOMIC DNA]</scope>
    <source>
        <strain evidence="6 7">W9173</strain>
    </source>
</reference>
<dbReference type="SUPFAM" id="SSF52540">
    <property type="entry name" value="P-loop containing nucleoside triphosphate hydrolases"/>
    <property type="match status" value="1"/>
</dbReference>
<evidence type="ECO:0000313" key="6">
    <source>
        <dbReference type="EMBL" id="NWO24033.1"/>
    </source>
</evidence>
<evidence type="ECO:0000313" key="7">
    <source>
        <dbReference type="Proteomes" id="UP000526307"/>
    </source>
</evidence>
<dbReference type="PANTHER" id="PTHR42798:SF2">
    <property type="entry name" value="ABC TRANSPORTER ATP-BINDING PROTEIN MG467-RELATED"/>
    <property type="match status" value="1"/>
</dbReference>
<evidence type="ECO:0000256" key="3">
    <source>
        <dbReference type="ARBA" id="ARBA00022741"/>
    </source>
</evidence>
<evidence type="ECO:0000256" key="4">
    <source>
        <dbReference type="ARBA" id="ARBA00022840"/>
    </source>
</evidence>
<dbReference type="GO" id="GO:0005524">
    <property type="term" value="F:ATP binding"/>
    <property type="evidence" value="ECO:0007669"/>
    <property type="project" value="UniProtKB-KW"/>
</dbReference>
<name>A0A7Y9B1C5_9FIRM</name>
<dbReference type="PANTHER" id="PTHR42798">
    <property type="entry name" value="LIPOPROTEIN-RELEASING SYSTEM ATP-BINDING PROTEIN LOLD"/>
    <property type="match status" value="1"/>
</dbReference>
<comment type="caution">
    <text evidence="6">The sequence shown here is derived from an EMBL/GenBank/DDBJ whole genome shotgun (WGS) entry which is preliminary data.</text>
</comment>
<evidence type="ECO:0000259" key="5">
    <source>
        <dbReference type="PROSITE" id="PS50893"/>
    </source>
</evidence>
<keyword evidence="2" id="KW-0813">Transport</keyword>
<keyword evidence="7" id="KW-1185">Reference proteome</keyword>
<dbReference type="InterPro" id="IPR017871">
    <property type="entry name" value="ABC_transporter-like_CS"/>
</dbReference>
<dbReference type="RefSeq" id="WP_009644621.1">
    <property type="nucleotide sequence ID" value="NZ_CAUUGE010000022.1"/>
</dbReference>
<sequence>MCFIRFQNVTREYKVGNNVIKALNDVNLEIKQGDFTVILGPSGSGKSTFLNLLGGMDYVTRGEIYVGENNISKFTDKERTLYRRKDIGFVFQFYNLIPTLTAYENVDMVSKLSDVAISAEEALEAVGLKDRAENLPSRLSGGELQRVSIARALCKNPKLLLCDEPTAALDSETGKKVLITLCSMAKDYGHTVVLVTHNAAVAPAADRLIRLRDGEVSEVMDQENPISMEEVFW</sequence>
<gene>
    <name evidence="6" type="ORF">HW270_08220</name>
</gene>
<accession>A0A7Y9B1C5</accession>
<comment type="similarity">
    <text evidence="1">Belongs to the ABC transporter superfamily.</text>
</comment>
<dbReference type="InterPro" id="IPR003593">
    <property type="entry name" value="AAA+_ATPase"/>
</dbReference>
<protein>
    <submittedName>
        <fullName evidence="6">ABC transporter ATP-binding protein</fullName>
    </submittedName>
</protein>
<dbReference type="CDD" id="cd03255">
    <property type="entry name" value="ABC_MJ0796_LolCDE_FtsE"/>
    <property type="match status" value="1"/>
</dbReference>
<evidence type="ECO:0000256" key="1">
    <source>
        <dbReference type="ARBA" id="ARBA00005417"/>
    </source>
</evidence>
<dbReference type="GO" id="GO:0098796">
    <property type="term" value="C:membrane protein complex"/>
    <property type="evidence" value="ECO:0007669"/>
    <property type="project" value="UniProtKB-ARBA"/>
</dbReference>
<keyword evidence="3" id="KW-0547">Nucleotide-binding</keyword>
<dbReference type="AlphaFoldDB" id="A0A7Y9B1C5"/>
<dbReference type="GO" id="GO:0022857">
    <property type="term" value="F:transmembrane transporter activity"/>
    <property type="evidence" value="ECO:0007669"/>
    <property type="project" value="UniProtKB-ARBA"/>
</dbReference>
<dbReference type="PROSITE" id="PS00211">
    <property type="entry name" value="ABC_TRANSPORTER_1"/>
    <property type="match status" value="1"/>
</dbReference>
<dbReference type="Gene3D" id="3.40.50.300">
    <property type="entry name" value="P-loop containing nucleotide triphosphate hydrolases"/>
    <property type="match status" value="1"/>
</dbReference>
<dbReference type="PROSITE" id="PS50893">
    <property type="entry name" value="ABC_TRANSPORTER_2"/>
    <property type="match status" value="1"/>
</dbReference>
<dbReference type="EMBL" id="JABXYR010000002">
    <property type="protein sequence ID" value="NWO24033.1"/>
    <property type="molecule type" value="Genomic_DNA"/>
</dbReference>
<proteinExistence type="inferred from homology"/>
<dbReference type="SMART" id="SM00382">
    <property type="entry name" value="AAA"/>
    <property type="match status" value="1"/>
</dbReference>